<dbReference type="Pfam" id="PF00535">
    <property type="entry name" value="Glycos_transf_2"/>
    <property type="match status" value="1"/>
</dbReference>
<reference evidence="4 5" key="1">
    <citation type="submission" date="2018-08" db="EMBL/GenBank/DDBJ databases">
        <title>A genome reference for cultivated species of the human gut microbiota.</title>
        <authorList>
            <person name="Zou Y."/>
            <person name="Xue W."/>
            <person name="Luo G."/>
        </authorList>
    </citation>
    <scope>NUCLEOTIDE SEQUENCE [LARGE SCALE GENOMIC DNA]</scope>
    <source>
        <strain evidence="4 5">AM27-11</strain>
    </source>
</reference>
<dbReference type="GO" id="GO:0016757">
    <property type="term" value="F:glycosyltransferase activity"/>
    <property type="evidence" value="ECO:0007669"/>
    <property type="project" value="UniProtKB-KW"/>
</dbReference>
<feature type="domain" description="Glycosyltransferase 2-like" evidence="3">
    <location>
        <begin position="8"/>
        <end position="137"/>
    </location>
</feature>
<keyword evidence="2 4" id="KW-0808">Transferase</keyword>
<organism evidence="4 5">
    <name type="scientific">Roseburia inulinivorans</name>
    <dbReference type="NCBI Taxonomy" id="360807"/>
    <lineage>
        <taxon>Bacteria</taxon>
        <taxon>Bacillati</taxon>
        <taxon>Bacillota</taxon>
        <taxon>Clostridia</taxon>
        <taxon>Lachnospirales</taxon>
        <taxon>Lachnospiraceae</taxon>
        <taxon>Roseburia</taxon>
    </lineage>
</organism>
<keyword evidence="1" id="KW-0328">Glycosyltransferase</keyword>
<dbReference type="Proteomes" id="UP000286271">
    <property type="component" value="Unassembled WGS sequence"/>
</dbReference>
<dbReference type="InterPro" id="IPR029044">
    <property type="entry name" value="Nucleotide-diphossugar_trans"/>
</dbReference>
<dbReference type="RefSeq" id="WP_118585418.1">
    <property type="nucleotide sequence ID" value="NZ_QRVS01000004.1"/>
</dbReference>
<dbReference type="SUPFAM" id="SSF53448">
    <property type="entry name" value="Nucleotide-diphospho-sugar transferases"/>
    <property type="match status" value="1"/>
</dbReference>
<protein>
    <submittedName>
        <fullName evidence="4">Glycosyltransferase</fullName>
    </submittedName>
</protein>
<dbReference type="Gene3D" id="3.90.550.10">
    <property type="entry name" value="Spore Coat Polysaccharide Biosynthesis Protein SpsA, Chain A"/>
    <property type="match status" value="1"/>
</dbReference>
<dbReference type="CDD" id="cd00761">
    <property type="entry name" value="Glyco_tranf_GTA_type"/>
    <property type="match status" value="1"/>
</dbReference>
<comment type="caution">
    <text evidence="4">The sequence shown here is derived from an EMBL/GenBank/DDBJ whole genome shotgun (WGS) entry which is preliminary data.</text>
</comment>
<sequence length="328" mass="38735">MNMSKLLSIVVPIYNTDEFLERCLTSILKNEYENYEVILVDDGSSDRCPEICDEYVSKYSNFHVIHKENGGEASAKNAGIEYAKGDYISICDSDDCVTETGYKLLMERAIETDADVVRGLIREYDENIGVNQIKQRTDSVLRSAMAGHYCNIYSRKMIEQCQIRFQPFVLGADLTFMIQVLNKANNIQRIEDVTYEYIIRPNTSKNKSEIQKQDFKHYYDNFRWREWVVNYMNSSEKLLQMYGMQMGGGLCPIITKEWLKYSKEERVQCFERLKNIVKNIDWEKQKVNENGYLWINKDKFCKMTEPQYTNYLRKRFYLIEPIKKVLGR</sequence>
<evidence type="ECO:0000313" key="5">
    <source>
        <dbReference type="Proteomes" id="UP000286271"/>
    </source>
</evidence>
<gene>
    <name evidence="4" type="ORF">DW707_01935</name>
</gene>
<evidence type="ECO:0000259" key="3">
    <source>
        <dbReference type="Pfam" id="PF00535"/>
    </source>
</evidence>
<evidence type="ECO:0000313" key="4">
    <source>
        <dbReference type="EMBL" id="RHE99988.1"/>
    </source>
</evidence>
<dbReference type="PANTHER" id="PTHR22916:SF51">
    <property type="entry name" value="GLYCOSYLTRANSFERASE EPSH-RELATED"/>
    <property type="match status" value="1"/>
</dbReference>
<dbReference type="PANTHER" id="PTHR22916">
    <property type="entry name" value="GLYCOSYLTRANSFERASE"/>
    <property type="match status" value="1"/>
</dbReference>
<evidence type="ECO:0000256" key="2">
    <source>
        <dbReference type="ARBA" id="ARBA00022679"/>
    </source>
</evidence>
<evidence type="ECO:0000256" key="1">
    <source>
        <dbReference type="ARBA" id="ARBA00022676"/>
    </source>
</evidence>
<dbReference type="InterPro" id="IPR001173">
    <property type="entry name" value="Glyco_trans_2-like"/>
</dbReference>
<name>A0A412KJG2_9FIRM</name>
<proteinExistence type="predicted"/>
<dbReference type="EMBL" id="QSKW01000002">
    <property type="protein sequence ID" value="RHE99988.1"/>
    <property type="molecule type" value="Genomic_DNA"/>
</dbReference>
<accession>A0A412KJG2</accession>
<dbReference type="AlphaFoldDB" id="A0A412KJG2"/>